<feature type="signal peptide" evidence="1">
    <location>
        <begin position="1"/>
        <end position="29"/>
    </location>
</feature>
<feature type="chain" id="PRO_5042869884" evidence="1">
    <location>
        <begin position="30"/>
        <end position="64"/>
    </location>
</feature>
<proteinExistence type="predicted"/>
<dbReference type="RefSeq" id="WP_342069990.1">
    <property type="nucleotide sequence ID" value="NZ_CP151762.1"/>
</dbReference>
<protein>
    <submittedName>
        <fullName evidence="2">Uncharacterized protein</fullName>
    </submittedName>
</protein>
<dbReference type="KEGG" id="yag:AABB28_17555"/>
<accession>A0AAN0M2U6</accession>
<name>A0AAN0M2U6_9RHOB</name>
<organism evidence="2 3">
    <name type="scientific">Yoonia algicola</name>
    <dbReference type="NCBI Taxonomy" id="3137368"/>
    <lineage>
        <taxon>Bacteria</taxon>
        <taxon>Pseudomonadati</taxon>
        <taxon>Pseudomonadota</taxon>
        <taxon>Alphaproteobacteria</taxon>
        <taxon>Rhodobacterales</taxon>
        <taxon>Paracoccaceae</taxon>
        <taxon>Yoonia</taxon>
    </lineage>
</organism>
<gene>
    <name evidence="2" type="ORF">AABB28_17555</name>
</gene>
<sequence length="64" mass="6874">MKISKLIRVGCTVTAMSTIAIGIAPIAMAQTVTTPQLSFPQENSSWGCYFFASCERTEGASVDR</sequence>
<evidence type="ECO:0000256" key="1">
    <source>
        <dbReference type="SAM" id="SignalP"/>
    </source>
</evidence>
<evidence type="ECO:0000313" key="2">
    <source>
        <dbReference type="EMBL" id="WZU63613.1"/>
    </source>
</evidence>
<dbReference type="Proteomes" id="UP001451782">
    <property type="component" value="Chromosome"/>
</dbReference>
<keyword evidence="1" id="KW-0732">Signal</keyword>
<dbReference type="EMBL" id="CP151762">
    <property type="protein sequence ID" value="WZU63613.1"/>
    <property type="molecule type" value="Genomic_DNA"/>
</dbReference>
<evidence type="ECO:0000313" key="3">
    <source>
        <dbReference type="Proteomes" id="UP001451782"/>
    </source>
</evidence>
<reference evidence="2 3" key="1">
    <citation type="submission" date="2024-04" db="EMBL/GenBank/DDBJ databases">
        <title>Phylogenomic analyses of a clade within the roseobacter group suggest taxonomic reassignments of species of the genera Aestuariivita, Citreicella, Loktanella, Nautella, Pelagibaca, Ruegeria, Thalassobius, Thiobacimonas and Tropicibacter, and the proposal o.</title>
        <authorList>
            <person name="Jeon C.O."/>
        </authorList>
    </citation>
    <scope>NUCLEOTIDE SEQUENCE [LARGE SCALE GENOMIC DNA]</scope>
    <source>
        <strain evidence="2 3">G8-12</strain>
    </source>
</reference>
<keyword evidence="3" id="KW-1185">Reference proteome</keyword>
<dbReference type="AlphaFoldDB" id="A0AAN0M2U6"/>